<accession>D0LVW1</accession>
<name>D0LVW1_HALO1</name>
<dbReference type="KEGG" id="hoh:Hoch_1543"/>
<organism evidence="1 2">
    <name type="scientific">Haliangium ochraceum (strain DSM 14365 / JCM 11303 / SMP-2)</name>
    <dbReference type="NCBI Taxonomy" id="502025"/>
    <lineage>
        <taxon>Bacteria</taxon>
        <taxon>Pseudomonadati</taxon>
        <taxon>Myxococcota</taxon>
        <taxon>Polyangia</taxon>
        <taxon>Haliangiales</taxon>
        <taxon>Kofleriaceae</taxon>
        <taxon>Haliangium</taxon>
    </lineage>
</organism>
<keyword evidence="2" id="KW-1185">Reference proteome</keyword>
<dbReference type="STRING" id="502025.Hoch_1543"/>
<dbReference type="eggNOG" id="ENOG503446B">
    <property type="taxonomic scope" value="Bacteria"/>
</dbReference>
<dbReference type="RefSeq" id="WP_012826704.1">
    <property type="nucleotide sequence ID" value="NC_013440.1"/>
</dbReference>
<dbReference type="AlphaFoldDB" id="D0LVW1"/>
<proteinExistence type="predicted"/>
<dbReference type="Proteomes" id="UP000001880">
    <property type="component" value="Chromosome"/>
</dbReference>
<dbReference type="HOGENOM" id="CLU_1793801_0_0_7"/>
<protein>
    <submittedName>
        <fullName evidence="1">Uncharacterized protein</fullName>
    </submittedName>
</protein>
<evidence type="ECO:0000313" key="2">
    <source>
        <dbReference type="Proteomes" id="UP000001880"/>
    </source>
</evidence>
<reference evidence="1 2" key="1">
    <citation type="journal article" date="2010" name="Stand. Genomic Sci.">
        <title>Complete genome sequence of Haliangium ochraceum type strain (SMP-2).</title>
        <authorList>
            <consortium name="US DOE Joint Genome Institute (JGI-PGF)"/>
            <person name="Ivanova N."/>
            <person name="Daum C."/>
            <person name="Lang E."/>
            <person name="Abt B."/>
            <person name="Kopitz M."/>
            <person name="Saunders E."/>
            <person name="Lapidus A."/>
            <person name="Lucas S."/>
            <person name="Glavina Del Rio T."/>
            <person name="Nolan M."/>
            <person name="Tice H."/>
            <person name="Copeland A."/>
            <person name="Cheng J.F."/>
            <person name="Chen F."/>
            <person name="Bruce D."/>
            <person name="Goodwin L."/>
            <person name="Pitluck S."/>
            <person name="Mavromatis K."/>
            <person name="Pati A."/>
            <person name="Mikhailova N."/>
            <person name="Chen A."/>
            <person name="Palaniappan K."/>
            <person name="Land M."/>
            <person name="Hauser L."/>
            <person name="Chang Y.J."/>
            <person name="Jeffries C.D."/>
            <person name="Detter J.C."/>
            <person name="Brettin T."/>
            <person name="Rohde M."/>
            <person name="Goker M."/>
            <person name="Bristow J."/>
            <person name="Markowitz V."/>
            <person name="Eisen J.A."/>
            <person name="Hugenholtz P."/>
            <person name="Kyrpides N.C."/>
            <person name="Klenk H.P."/>
        </authorList>
    </citation>
    <scope>NUCLEOTIDE SEQUENCE [LARGE SCALE GENOMIC DNA]</scope>
    <source>
        <strain evidence="2">DSM 14365 / CIP 107738 / JCM 11303 / AJ 13395 / SMP-2</strain>
    </source>
</reference>
<evidence type="ECO:0000313" key="1">
    <source>
        <dbReference type="EMBL" id="ACY14095.1"/>
    </source>
</evidence>
<sequence>MPAPKKAMLAPIVSGLFQSAGLEGENIPDLADVVADALAQALDLYMQMVMVTPGMPAAVDPLTGSGATAGPGSLSAPPSDALALEPLVSGLLRGKQLEGENAPDLAKAIAGTIGYGLEQFTSNVQVSPGIAIAGFTTVAPGTLM</sequence>
<gene>
    <name evidence="1" type="ordered locus">Hoch_1543</name>
</gene>
<dbReference type="EMBL" id="CP001804">
    <property type="protein sequence ID" value="ACY14095.1"/>
    <property type="molecule type" value="Genomic_DNA"/>
</dbReference>